<dbReference type="PANTHER" id="PTHR43194:SF2">
    <property type="entry name" value="PEROXISOMAL MEMBRANE PROTEIN LPX1"/>
    <property type="match status" value="1"/>
</dbReference>
<evidence type="ECO:0000313" key="2">
    <source>
        <dbReference type="EMBL" id="PCH35875.1"/>
    </source>
</evidence>
<evidence type="ECO:0000313" key="3">
    <source>
        <dbReference type="Proteomes" id="UP000218811"/>
    </source>
</evidence>
<dbReference type="STRING" id="742152.A0A2H3J2E6"/>
<dbReference type="OMA" id="WISVERW"/>
<protein>
    <submittedName>
        <fullName evidence="2">Alpha/beta-hydrolase</fullName>
    </submittedName>
</protein>
<dbReference type="PANTHER" id="PTHR43194">
    <property type="entry name" value="HYDROLASE ALPHA/BETA FOLD FAMILY"/>
    <property type="match status" value="1"/>
</dbReference>
<dbReference type="InterPro" id="IPR000073">
    <property type="entry name" value="AB_hydrolase_1"/>
</dbReference>
<dbReference type="Gene3D" id="3.40.50.1820">
    <property type="entry name" value="alpha/beta hydrolase"/>
    <property type="match status" value="1"/>
</dbReference>
<dbReference type="Pfam" id="PF12697">
    <property type="entry name" value="Abhydrolase_6"/>
    <property type="match status" value="1"/>
</dbReference>
<dbReference type="OrthoDB" id="94039at2759"/>
<dbReference type="InterPro" id="IPR050228">
    <property type="entry name" value="Carboxylesterase_BioH"/>
</dbReference>
<keyword evidence="3" id="KW-1185">Reference proteome</keyword>
<dbReference type="InterPro" id="IPR029058">
    <property type="entry name" value="AB_hydrolase_fold"/>
</dbReference>
<sequence length="462" mass="52792">MSRPVAPHNAHRALEQPANIIPFKTTNPRAVSTLLALEPPPVELSDYPILTTSSSQPKYWADYSVSTHLFPAAFPRCPSDAWVRRPRPEPQEDLDAKKRRIAREVEYLSSIKEAQEQGRDTRPPGREVLWMVANRYVRGLHPTRGTGLTLVFLHGIGAFKESWEPMISSILTSLRGSADQVRIDEIWCLDCVQHGDSGLLNEAILGDIFDNADYARDVANFMLYYLPDHIAGANALPSNLPRVSAAMADARRLRGIPSRTIVMVGHSMGAHSLIYPAVKYPYLFSSLVLVEAAVYPTYLEHKDPHRRFETGCLGRRWIWDTRESAVDSIHRSAYFKPWDPEIIRLYCQYAIVKTADGRFRLKTVPYLEALMLFERRSVYETWELLNEIDSRIWLHWIWGGKSERTGGPKIQAQTSYRRLGNCSNDYHSELRHNLPQEAPSIVATDIAYFLIRHYGRLPESRL</sequence>
<dbReference type="EMBL" id="KB467865">
    <property type="protein sequence ID" value="PCH35875.1"/>
    <property type="molecule type" value="Genomic_DNA"/>
</dbReference>
<organism evidence="2 3">
    <name type="scientific">Wolfiporia cocos (strain MD-104)</name>
    <name type="common">Brown rot fungus</name>
    <dbReference type="NCBI Taxonomy" id="742152"/>
    <lineage>
        <taxon>Eukaryota</taxon>
        <taxon>Fungi</taxon>
        <taxon>Dikarya</taxon>
        <taxon>Basidiomycota</taxon>
        <taxon>Agaricomycotina</taxon>
        <taxon>Agaricomycetes</taxon>
        <taxon>Polyporales</taxon>
        <taxon>Phaeolaceae</taxon>
        <taxon>Wolfiporia</taxon>
    </lineage>
</organism>
<keyword evidence="2" id="KW-0378">Hydrolase</keyword>
<name>A0A2H3J2E6_WOLCO</name>
<dbReference type="GO" id="GO:0016787">
    <property type="term" value="F:hydrolase activity"/>
    <property type="evidence" value="ECO:0007669"/>
    <property type="project" value="UniProtKB-KW"/>
</dbReference>
<dbReference type="Proteomes" id="UP000218811">
    <property type="component" value="Unassembled WGS sequence"/>
</dbReference>
<accession>A0A2H3J2E6</accession>
<feature type="domain" description="AB hydrolase-1" evidence="1">
    <location>
        <begin position="150"/>
        <end position="324"/>
    </location>
</feature>
<gene>
    <name evidence="2" type="ORF">WOLCODRAFT_166532</name>
</gene>
<evidence type="ECO:0000259" key="1">
    <source>
        <dbReference type="Pfam" id="PF12697"/>
    </source>
</evidence>
<dbReference type="AlphaFoldDB" id="A0A2H3J2E6"/>
<dbReference type="SUPFAM" id="SSF53474">
    <property type="entry name" value="alpha/beta-Hydrolases"/>
    <property type="match status" value="1"/>
</dbReference>
<proteinExistence type="predicted"/>
<reference evidence="2 3" key="1">
    <citation type="journal article" date="2012" name="Science">
        <title>The Paleozoic origin of enzymatic lignin decomposition reconstructed from 31 fungal genomes.</title>
        <authorList>
            <person name="Floudas D."/>
            <person name="Binder M."/>
            <person name="Riley R."/>
            <person name="Barry K."/>
            <person name="Blanchette R.A."/>
            <person name="Henrissat B."/>
            <person name="Martinez A.T."/>
            <person name="Otillar R."/>
            <person name="Spatafora J.W."/>
            <person name="Yadav J.S."/>
            <person name="Aerts A."/>
            <person name="Benoit I."/>
            <person name="Boyd A."/>
            <person name="Carlson A."/>
            <person name="Copeland A."/>
            <person name="Coutinho P.M."/>
            <person name="de Vries R.P."/>
            <person name="Ferreira P."/>
            <person name="Findley K."/>
            <person name="Foster B."/>
            <person name="Gaskell J."/>
            <person name="Glotzer D."/>
            <person name="Gorecki P."/>
            <person name="Heitman J."/>
            <person name="Hesse C."/>
            <person name="Hori C."/>
            <person name="Igarashi K."/>
            <person name="Jurgens J.A."/>
            <person name="Kallen N."/>
            <person name="Kersten P."/>
            <person name="Kohler A."/>
            <person name="Kuees U."/>
            <person name="Kumar T.K.A."/>
            <person name="Kuo A."/>
            <person name="LaButti K."/>
            <person name="Larrondo L.F."/>
            <person name="Lindquist E."/>
            <person name="Ling A."/>
            <person name="Lombard V."/>
            <person name="Lucas S."/>
            <person name="Lundell T."/>
            <person name="Martin R."/>
            <person name="McLaughlin D.J."/>
            <person name="Morgenstern I."/>
            <person name="Morin E."/>
            <person name="Murat C."/>
            <person name="Nagy L.G."/>
            <person name="Nolan M."/>
            <person name="Ohm R.A."/>
            <person name="Patyshakuliyeva A."/>
            <person name="Rokas A."/>
            <person name="Ruiz-Duenas F.J."/>
            <person name="Sabat G."/>
            <person name="Salamov A."/>
            <person name="Samejima M."/>
            <person name="Schmutz J."/>
            <person name="Slot J.C."/>
            <person name="St John F."/>
            <person name="Stenlid J."/>
            <person name="Sun H."/>
            <person name="Sun S."/>
            <person name="Syed K."/>
            <person name="Tsang A."/>
            <person name="Wiebenga A."/>
            <person name="Young D."/>
            <person name="Pisabarro A."/>
            <person name="Eastwood D.C."/>
            <person name="Martin F."/>
            <person name="Cullen D."/>
            <person name="Grigoriev I.V."/>
            <person name="Hibbett D.S."/>
        </authorList>
    </citation>
    <scope>NUCLEOTIDE SEQUENCE [LARGE SCALE GENOMIC DNA]</scope>
    <source>
        <strain evidence="2 3">MD-104</strain>
    </source>
</reference>